<accession>A0A8T1QKL5</accession>
<evidence type="ECO:0000313" key="1">
    <source>
        <dbReference type="EMBL" id="KAG6655360.1"/>
    </source>
</evidence>
<dbReference type="EMBL" id="CM031813">
    <property type="protein sequence ID" value="KAG6655359.1"/>
    <property type="molecule type" value="Genomic_DNA"/>
</dbReference>
<comment type="caution">
    <text evidence="1">The sequence shown here is derived from an EMBL/GenBank/DDBJ whole genome shotgun (WGS) entry which is preliminary data.</text>
</comment>
<reference evidence="1" key="1">
    <citation type="submission" date="2020-12" db="EMBL/GenBank/DDBJ databases">
        <title>WGS assembly of Carya illinoinensis cv. Pawnee.</title>
        <authorList>
            <person name="Platts A."/>
            <person name="Shu S."/>
            <person name="Wright S."/>
            <person name="Barry K."/>
            <person name="Edger P."/>
            <person name="Pires J.C."/>
            <person name="Schmutz J."/>
        </authorList>
    </citation>
    <scope>NUCLEOTIDE SEQUENCE</scope>
    <source>
        <tissue evidence="1">Leaf</tissue>
    </source>
</reference>
<dbReference type="Proteomes" id="UP000811609">
    <property type="component" value="Chromosome 5"/>
</dbReference>
<gene>
    <name evidence="1" type="ORF">CIPAW_05G211000</name>
</gene>
<dbReference type="AlphaFoldDB" id="A0A8T1QKL5"/>
<protein>
    <submittedName>
        <fullName evidence="1">Uncharacterized protein</fullName>
    </submittedName>
</protein>
<dbReference type="EMBL" id="CM031813">
    <property type="protein sequence ID" value="KAG6655360.1"/>
    <property type="molecule type" value="Genomic_DNA"/>
</dbReference>
<proteinExistence type="predicted"/>
<sequence length="74" mass="8736">MREGTCTLGKNEEAERAFQNHGYESSWAFSLWIMTRRFRKNFDLWKNHYWFISRRQGLCGLACIPTSANRSTAT</sequence>
<evidence type="ECO:0000313" key="2">
    <source>
        <dbReference type="Proteomes" id="UP000811609"/>
    </source>
</evidence>
<keyword evidence="2" id="KW-1185">Reference proteome</keyword>
<name>A0A8T1QKL5_CARIL</name>
<organism evidence="1 2">
    <name type="scientific">Carya illinoinensis</name>
    <name type="common">Pecan</name>
    <dbReference type="NCBI Taxonomy" id="32201"/>
    <lineage>
        <taxon>Eukaryota</taxon>
        <taxon>Viridiplantae</taxon>
        <taxon>Streptophyta</taxon>
        <taxon>Embryophyta</taxon>
        <taxon>Tracheophyta</taxon>
        <taxon>Spermatophyta</taxon>
        <taxon>Magnoliopsida</taxon>
        <taxon>eudicotyledons</taxon>
        <taxon>Gunneridae</taxon>
        <taxon>Pentapetalae</taxon>
        <taxon>rosids</taxon>
        <taxon>fabids</taxon>
        <taxon>Fagales</taxon>
        <taxon>Juglandaceae</taxon>
        <taxon>Carya</taxon>
    </lineage>
</organism>